<dbReference type="OrthoDB" id="9153610at2"/>
<organism evidence="8 9">
    <name type="scientific">Bordetella bronchiseptica 253</name>
    <dbReference type="NCBI Taxonomy" id="568707"/>
    <lineage>
        <taxon>Bacteria</taxon>
        <taxon>Pseudomonadati</taxon>
        <taxon>Pseudomonadota</taxon>
        <taxon>Betaproteobacteria</taxon>
        <taxon>Burkholderiales</taxon>
        <taxon>Alcaligenaceae</taxon>
        <taxon>Bordetella</taxon>
    </lineage>
</organism>
<dbReference type="RefSeq" id="WP_003809909.1">
    <property type="nucleotide sequence ID" value="NC_019382.1"/>
</dbReference>
<dbReference type="PANTHER" id="PTHR30065:SF1">
    <property type="entry name" value="SURFACE PRESENTATION OF ANTIGENS PROTEIN SPAR"/>
    <property type="match status" value="1"/>
</dbReference>
<protein>
    <submittedName>
        <fullName evidence="8">Putative type III secretion protein</fullName>
    </submittedName>
</protein>
<reference evidence="8 9" key="1">
    <citation type="journal article" date="2012" name="BMC Genomics">
        <title>Comparative genomics of the classical Bordetella subspecies: the evolution and exchange of virulence-associated diversity amongst closely related pathogens.</title>
        <authorList>
            <person name="Park J."/>
            <person name="Zhang Y."/>
            <person name="Buboltz A.M."/>
            <person name="Zhang X."/>
            <person name="Schuster S.C."/>
            <person name="Ahuja U."/>
            <person name="Liu M."/>
            <person name="Miller J.F."/>
            <person name="Sebaihia M."/>
            <person name="Bentley S.D."/>
            <person name="Parkhill J."/>
            <person name="Harvill E.T."/>
        </authorList>
    </citation>
    <scope>NUCLEOTIDE SEQUENCE [LARGE SCALE GENOMIC DNA]</scope>
    <source>
        <strain evidence="8 9">253</strain>
    </source>
</reference>
<evidence type="ECO:0000256" key="5">
    <source>
        <dbReference type="ARBA" id="ARBA00022989"/>
    </source>
</evidence>
<dbReference type="EMBL" id="HE965806">
    <property type="protein sequence ID" value="CCJ53739.1"/>
    <property type="molecule type" value="Genomic_DNA"/>
</dbReference>
<dbReference type="InterPro" id="IPR002010">
    <property type="entry name" value="T3SS_IM_R"/>
</dbReference>
<keyword evidence="3 7" id="KW-1003">Cell membrane</keyword>
<dbReference type="Pfam" id="PF01311">
    <property type="entry name" value="Bac_export_1"/>
    <property type="match status" value="1"/>
</dbReference>
<dbReference type="HOGENOM" id="CLU_063626_0_2_4"/>
<dbReference type="GeneID" id="56479684"/>
<feature type="transmembrane region" description="Helical" evidence="7">
    <location>
        <begin position="126"/>
        <end position="154"/>
    </location>
</feature>
<keyword evidence="6 7" id="KW-0472">Membrane</keyword>
<accession>A0A0C6P1Y3</accession>
<feature type="transmembrane region" description="Helical" evidence="7">
    <location>
        <begin position="218"/>
        <end position="239"/>
    </location>
</feature>
<evidence type="ECO:0000256" key="4">
    <source>
        <dbReference type="ARBA" id="ARBA00022692"/>
    </source>
</evidence>
<evidence type="ECO:0000256" key="6">
    <source>
        <dbReference type="ARBA" id="ARBA00023136"/>
    </source>
</evidence>
<sequence length="266" mass="28968">MHTEFNFVEAKVFLGTLAMTQPRILAAMLFLPMFNRQFLPGPLRYAVGACLGLIVVPQLAPQYAALDIGWPRLLALLAKEAMVGMFLGWLAALPFWIFEAIGFVIDNQRGASLGAILNPATGNDSSPLGILFNLGFMVFFLTAGGFGLFATMLYDSFGLWNIWAWWPSMPAQGAVRMLDQFSGFAARVLLLASPAIVAMFLAELGLALISRFAPQLQVFFLALPVKSALVLLVLVLYMATLFQYAGEILGSVGRIVPFLHSAWPGS</sequence>
<dbReference type="KEGG" id="bbh:BN112_1822"/>
<evidence type="ECO:0000256" key="7">
    <source>
        <dbReference type="RuleBase" id="RU362072"/>
    </source>
</evidence>
<feature type="transmembrane region" description="Helical" evidence="7">
    <location>
        <begin position="184"/>
        <end position="206"/>
    </location>
</feature>
<gene>
    <name evidence="8" type="primary">bscT</name>
    <name evidence="8" type="ORF">BN112_1822</name>
</gene>
<evidence type="ECO:0000313" key="9">
    <source>
        <dbReference type="Proteomes" id="UP000007564"/>
    </source>
</evidence>
<dbReference type="AlphaFoldDB" id="A0A0C6P1Y3"/>
<dbReference type="Proteomes" id="UP000007564">
    <property type="component" value="Chromosome"/>
</dbReference>
<feature type="transmembrane region" description="Helical" evidence="7">
    <location>
        <begin position="12"/>
        <end position="31"/>
    </location>
</feature>
<dbReference type="InterPro" id="IPR006304">
    <property type="entry name" value="T3SS_SpaR/YscT"/>
</dbReference>
<keyword evidence="5 7" id="KW-1133">Transmembrane helix</keyword>
<evidence type="ECO:0000256" key="1">
    <source>
        <dbReference type="ARBA" id="ARBA00004651"/>
    </source>
</evidence>
<dbReference type="PRINTS" id="PR00953">
    <property type="entry name" value="TYPE3IMRPROT"/>
</dbReference>
<proteinExistence type="inferred from homology"/>
<dbReference type="PANTHER" id="PTHR30065">
    <property type="entry name" value="FLAGELLAR BIOSYNTHETIC PROTEIN FLIR"/>
    <property type="match status" value="1"/>
</dbReference>
<keyword evidence="4 7" id="KW-0812">Transmembrane</keyword>
<name>A0A0C6P1Y3_BORBO</name>
<dbReference type="GO" id="GO:0006605">
    <property type="term" value="P:protein targeting"/>
    <property type="evidence" value="ECO:0007669"/>
    <property type="project" value="UniProtKB-UniRule"/>
</dbReference>
<evidence type="ECO:0000256" key="3">
    <source>
        <dbReference type="ARBA" id="ARBA00022475"/>
    </source>
</evidence>
<evidence type="ECO:0000313" key="8">
    <source>
        <dbReference type="EMBL" id="CCJ53739.1"/>
    </source>
</evidence>
<comment type="subcellular location">
    <subcellularLocation>
        <location evidence="1 7">Cell membrane</location>
        <topology evidence="1 7">Multi-pass membrane protein</topology>
    </subcellularLocation>
</comment>
<dbReference type="NCBIfam" id="TIGR01401">
    <property type="entry name" value="fliR_like_III"/>
    <property type="match status" value="1"/>
</dbReference>
<feature type="transmembrane region" description="Helical" evidence="7">
    <location>
        <begin position="81"/>
        <end position="105"/>
    </location>
</feature>
<comment type="similarity">
    <text evidence="2 7">Belongs to the FliR/MopE/SpaR family.</text>
</comment>
<dbReference type="GO" id="GO:0005886">
    <property type="term" value="C:plasma membrane"/>
    <property type="evidence" value="ECO:0007669"/>
    <property type="project" value="UniProtKB-SubCell"/>
</dbReference>
<evidence type="ECO:0000256" key="2">
    <source>
        <dbReference type="ARBA" id="ARBA00009772"/>
    </source>
</evidence>